<keyword evidence="2" id="KW-1185">Reference proteome</keyword>
<sequence length="94" mass="10804">MKTWHQRVGPWLIKYLSLPSDVVLELPRITLIGQVHIYVENHQGLVVYSDSELKLKIKNKGFVQVSGSSFVIKMMLPEEILLEGKITDIKFLPE</sequence>
<proteinExistence type="predicted"/>
<comment type="caution">
    <text evidence="1">The sequence shown here is derived from an EMBL/GenBank/DDBJ whole genome shotgun (WGS) entry which is preliminary data.</text>
</comment>
<organism evidence="1 2">
    <name type="scientific">Virgibacillus byunsanensis</name>
    <dbReference type="NCBI Taxonomy" id="570945"/>
    <lineage>
        <taxon>Bacteria</taxon>
        <taxon>Bacillati</taxon>
        <taxon>Bacillota</taxon>
        <taxon>Bacilli</taxon>
        <taxon>Bacillales</taxon>
        <taxon>Bacillaceae</taxon>
        <taxon>Virgibacillus</taxon>
    </lineage>
</organism>
<dbReference type="Proteomes" id="UP001597040">
    <property type="component" value="Unassembled WGS sequence"/>
</dbReference>
<dbReference type="EMBL" id="JBHTKJ010000021">
    <property type="protein sequence ID" value="MFD1038520.1"/>
    <property type="molecule type" value="Genomic_DNA"/>
</dbReference>
<evidence type="ECO:0000313" key="2">
    <source>
        <dbReference type="Proteomes" id="UP001597040"/>
    </source>
</evidence>
<accession>A0ABW3LJE6</accession>
<dbReference type="InterPro" id="IPR022476">
    <property type="entry name" value="Spore_YabP/YqfC"/>
</dbReference>
<protein>
    <submittedName>
        <fullName evidence="1">Sporulation protein YqfC</fullName>
    </submittedName>
</protein>
<dbReference type="Pfam" id="PF07873">
    <property type="entry name" value="YabP"/>
    <property type="match status" value="1"/>
</dbReference>
<reference evidence="2" key="1">
    <citation type="journal article" date="2019" name="Int. J. Syst. Evol. Microbiol.">
        <title>The Global Catalogue of Microorganisms (GCM) 10K type strain sequencing project: providing services to taxonomists for standard genome sequencing and annotation.</title>
        <authorList>
            <consortium name="The Broad Institute Genomics Platform"/>
            <consortium name="The Broad Institute Genome Sequencing Center for Infectious Disease"/>
            <person name="Wu L."/>
            <person name="Ma J."/>
        </authorList>
    </citation>
    <scope>NUCLEOTIDE SEQUENCE [LARGE SCALE GENOMIC DNA]</scope>
    <source>
        <strain evidence="2">CCUG 56754</strain>
    </source>
</reference>
<dbReference type="NCBIfam" id="TIGR02856">
    <property type="entry name" value="spore_yqfC"/>
    <property type="match status" value="1"/>
</dbReference>
<name>A0ABW3LJE6_9BACI</name>
<dbReference type="InterPro" id="IPR022477">
    <property type="entry name" value="Spore_YqfC"/>
</dbReference>
<evidence type="ECO:0000313" key="1">
    <source>
        <dbReference type="EMBL" id="MFD1038520.1"/>
    </source>
</evidence>
<gene>
    <name evidence="1" type="primary">yqfC</name>
    <name evidence="1" type="ORF">ACFQ3N_08960</name>
</gene>
<dbReference type="RefSeq" id="WP_390361571.1">
    <property type="nucleotide sequence ID" value="NZ_JBHTKJ010000021.1"/>
</dbReference>